<gene>
    <name evidence="3" type="ORF">KARMA_3515</name>
</gene>
<evidence type="ECO:0000313" key="4">
    <source>
        <dbReference type="Proteomes" id="UP000184085"/>
    </source>
</evidence>
<dbReference type="AlphaFoldDB" id="A0A1M4N5H1"/>
<dbReference type="SUPFAM" id="SSF53756">
    <property type="entry name" value="UDP-Glycosyltransferase/glycogen phosphorylase"/>
    <property type="match status" value="1"/>
</dbReference>
<reference evidence="4" key="1">
    <citation type="submission" date="2016-09" db="EMBL/GenBank/DDBJ databases">
        <authorList>
            <person name="Wibberg D."/>
        </authorList>
    </citation>
    <scope>NUCLEOTIDE SEQUENCE [LARGE SCALE GENOMIC DNA]</scope>
</reference>
<dbReference type="EMBL" id="FMJB01000064">
    <property type="protein sequence ID" value="SCM69277.1"/>
    <property type="molecule type" value="Genomic_DNA"/>
</dbReference>
<keyword evidence="4" id="KW-1185">Reference proteome</keyword>
<dbReference type="Pfam" id="PF00534">
    <property type="entry name" value="Glycos_transf_1"/>
    <property type="match status" value="1"/>
</dbReference>
<organism evidence="3 4">
    <name type="scientific">Donghicola eburneus</name>
    <dbReference type="NCBI Taxonomy" id="393278"/>
    <lineage>
        <taxon>Bacteria</taxon>
        <taxon>Pseudomonadati</taxon>
        <taxon>Pseudomonadota</taxon>
        <taxon>Alphaproteobacteria</taxon>
        <taxon>Rhodobacterales</taxon>
        <taxon>Roseobacteraceae</taxon>
        <taxon>Donghicola</taxon>
    </lineage>
</organism>
<dbReference type="PANTHER" id="PTHR46401:SF2">
    <property type="entry name" value="GLYCOSYLTRANSFERASE WBBK-RELATED"/>
    <property type="match status" value="1"/>
</dbReference>
<dbReference type="CDD" id="cd03809">
    <property type="entry name" value="GT4_MtfB-like"/>
    <property type="match status" value="1"/>
</dbReference>
<evidence type="ECO:0000313" key="3">
    <source>
        <dbReference type="EMBL" id="SCM69277.1"/>
    </source>
</evidence>
<dbReference type="RefSeq" id="WP_143095354.1">
    <property type="nucleotide sequence ID" value="NZ_FMJB01000064.1"/>
</dbReference>
<evidence type="ECO:0000259" key="2">
    <source>
        <dbReference type="Pfam" id="PF00534"/>
    </source>
</evidence>
<dbReference type="Gene3D" id="3.40.50.2000">
    <property type="entry name" value="Glycogen Phosphorylase B"/>
    <property type="match status" value="1"/>
</dbReference>
<dbReference type="GO" id="GO:0016757">
    <property type="term" value="F:glycosyltransferase activity"/>
    <property type="evidence" value="ECO:0007669"/>
    <property type="project" value="InterPro"/>
</dbReference>
<accession>A0A1M4N5H1</accession>
<dbReference type="InterPro" id="IPR001296">
    <property type="entry name" value="Glyco_trans_1"/>
</dbReference>
<keyword evidence="1" id="KW-0808">Transferase</keyword>
<evidence type="ECO:0000256" key="1">
    <source>
        <dbReference type="ARBA" id="ARBA00022679"/>
    </source>
</evidence>
<name>A0A1M4N5H1_9RHOB</name>
<dbReference type="PANTHER" id="PTHR46401">
    <property type="entry name" value="GLYCOSYLTRANSFERASE WBBK-RELATED"/>
    <property type="match status" value="1"/>
</dbReference>
<proteinExistence type="predicted"/>
<dbReference type="Proteomes" id="UP000184085">
    <property type="component" value="Unassembled WGS sequence"/>
</dbReference>
<sequence length="403" mass="44345">MATHGAGTKRATTTNKAARLLDLSRLTSRAGRTLTGVDRVERAYLCAFLDSDVPCYGLVRTQLGYILLGRQGMEALRAASVDGRMVAGILPILRKRAVGRQPKALLSKMLRKYLPSGTTYVNTGHSNLSKRVVKALGKLPEARIAVLIHDTIPLDFPEYQADGATERFAKFLQRACDSADLLIYNSQQTEQHVHRHASGVLPRGIVAHLGIDFATAEPRELPEGLPPKQPFFLTVGTIEPRKAHGVLLDVWEVLEEELGNETPTLLICGSRGWKNESVFRRLDALDRSSHVQEVAGLSDGAVACLMDEATALLFPSYAEGFGLPAAEAAHHNTPIVCNDLPIYREFLGNIPVYASSGDAKLWYQCVMNAYRTALEKEGGVETEARRWSPPTWEAHFERVLPLI</sequence>
<protein>
    <recommendedName>
        <fullName evidence="2">Glycosyl transferase family 1 domain-containing protein</fullName>
    </recommendedName>
</protein>
<feature type="domain" description="Glycosyl transferase family 1" evidence="2">
    <location>
        <begin position="224"/>
        <end position="348"/>
    </location>
</feature>